<accession>A0A918W7X4</accession>
<sequence>MALYTENEARLVRMFAPRSLAVGHYRSDTGDGLPLHLEIIEQHPYTTELRITYAIVDPVTGEPDPSAHLRLYHDTRQLEATNCYVGRRWQDVIGMFPPPALLIGHRLRMNTFLGKWLEYLAERGHGAATLRRLDENSSTLCETA</sequence>
<protein>
    <recommendedName>
        <fullName evidence="3">DUF1249 domain-containing protein</fullName>
    </recommendedName>
</protein>
<dbReference type="Pfam" id="PF06853">
    <property type="entry name" value="DUF1249"/>
    <property type="match status" value="1"/>
</dbReference>
<reference evidence="1" key="1">
    <citation type="journal article" date="2014" name="Int. J. Syst. Evol. Microbiol.">
        <title>Complete genome sequence of Corynebacterium casei LMG S-19264T (=DSM 44701T), isolated from a smear-ripened cheese.</title>
        <authorList>
            <consortium name="US DOE Joint Genome Institute (JGI-PGF)"/>
            <person name="Walter F."/>
            <person name="Albersmeier A."/>
            <person name="Kalinowski J."/>
            <person name="Ruckert C."/>
        </authorList>
    </citation>
    <scope>NUCLEOTIDE SEQUENCE</scope>
    <source>
        <strain evidence="1">KCTC 23077</strain>
    </source>
</reference>
<proteinExistence type="predicted"/>
<comment type="caution">
    <text evidence="1">The sequence shown here is derived from an EMBL/GenBank/DDBJ whole genome shotgun (WGS) entry which is preliminary data.</text>
</comment>
<evidence type="ECO:0000313" key="1">
    <source>
        <dbReference type="EMBL" id="GHA74056.1"/>
    </source>
</evidence>
<evidence type="ECO:0000313" key="2">
    <source>
        <dbReference type="Proteomes" id="UP000646426"/>
    </source>
</evidence>
<name>A0A918W7X4_9GAMM</name>
<dbReference type="InterPro" id="IPR009659">
    <property type="entry name" value="DUF1249"/>
</dbReference>
<dbReference type="Proteomes" id="UP000646426">
    <property type="component" value="Unassembled WGS sequence"/>
</dbReference>
<organism evidence="1 2">
    <name type="scientific">Cognatilysobacter bugurensis</name>
    <dbReference type="NCBI Taxonomy" id="543356"/>
    <lineage>
        <taxon>Bacteria</taxon>
        <taxon>Pseudomonadati</taxon>
        <taxon>Pseudomonadota</taxon>
        <taxon>Gammaproteobacteria</taxon>
        <taxon>Lysobacterales</taxon>
        <taxon>Lysobacteraceae</taxon>
        <taxon>Cognatilysobacter</taxon>
    </lineage>
</organism>
<dbReference type="AlphaFoldDB" id="A0A918W7X4"/>
<reference evidence="1" key="2">
    <citation type="submission" date="2020-09" db="EMBL/GenBank/DDBJ databases">
        <authorList>
            <person name="Sun Q."/>
            <person name="Kim S."/>
        </authorList>
    </citation>
    <scope>NUCLEOTIDE SEQUENCE</scope>
    <source>
        <strain evidence="1">KCTC 23077</strain>
    </source>
</reference>
<evidence type="ECO:0008006" key="3">
    <source>
        <dbReference type="Google" id="ProtNLM"/>
    </source>
</evidence>
<dbReference type="PANTHER" id="PTHR38774">
    <property type="entry name" value="CYTOPLASMIC PROTEIN-RELATED"/>
    <property type="match status" value="1"/>
</dbReference>
<dbReference type="PANTHER" id="PTHR38774:SF1">
    <property type="entry name" value="CYTOPLASMIC PROTEIN"/>
    <property type="match status" value="1"/>
</dbReference>
<dbReference type="EMBL" id="BMYD01000001">
    <property type="protein sequence ID" value="GHA74056.1"/>
    <property type="molecule type" value="Genomic_DNA"/>
</dbReference>
<gene>
    <name evidence="1" type="ORF">GCM10007067_08690</name>
</gene>
<keyword evidence="2" id="KW-1185">Reference proteome</keyword>